<feature type="binding site" evidence="7">
    <location>
        <position position="110"/>
    </location>
    <ligand>
        <name>substrate</name>
    </ligand>
</feature>
<name>A0ABP5UPF3_9ACTN</name>
<dbReference type="InterPro" id="IPR011051">
    <property type="entry name" value="RmlC_Cupin_sf"/>
</dbReference>
<keyword evidence="4 7" id="KW-0223">Dioxygenase</keyword>
<dbReference type="Pfam" id="PF06052">
    <property type="entry name" value="3-HAO"/>
    <property type="match status" value="1"/>
</dbReference>
<evidence type="ECO:0000256" key="4">
    <source>
        <dbReference type="ARBA" id="ARBA00022964"/>
    </source>
</evidence>
<evidence type="ECO:0000256" key="5">
    <source>
        <dbReference type="ARBA" id="ARBA00023002"/>
    </source>
</evidence>
<evidence type="ECO:0000256" key="1">
    <source>
        <dbReference type="ARBA" id="ARBA00002752"/>
    </source>
</evidence>
<dbReference type="NCBIfam" id="TIGR03037">
    <property type="entry name" value="anthran_nbaC"/>
    <property type="match status" value="1"/>
</dbReference>
<evidence type="ECO:0000256" key="7">
    <source>
        <dbReference type="HAMAP-Rule" id="MF_00825"/>
    </source>
</evidence>
<dbReference type="InterPro" id="IPR014710">
    <property type="entry name" value="RmlC-like_jellyroll"/>
</dbReference>
<evidence type="ECO:0000313" key="9">
    <source>
        <dbReference type="Proteomes" id="UP001501170"/>
    </source>
</evidence>
<accession>A0ABP5UPF3</accession>
<sequence>MTTIPPVIDFQRWIDDNRHLLKPPVNNQMMALGDDFIIQVVGGPNERYDYHYEPYEEWFYQLRGDIHVNLMTEDGPRRVDVREGETWLMPANIPHSPQRPDPDSIGLVIERVRKEGTLEKFQWYCLECHTKLHEVELQVRDLVEDMPPVFDSFGSDEQARTCRECGALHPGKG</sequence>
<dbReference type="RefSeq" id="WP_006895426.1">
    <property type="nucleotide sequence ID" value="NZ_BAAARB010000014.1"/>
</dbReference>
<feature type="binding site" evidence="7">
    <location>
        <position position="51"/>
    </location>
    <ligand>
        <name>Fe cation</name>
        <dbReference type="ChEBI" id="CHEBI:24875"/>
        <label>1</label>
        <note>catalytic</note>
    </ligand>
</feature>
<keyword evidence="3 7" id="KW-0479">Metal-binding</keyword>
<proteinExistence type="inferred from homology"/>
<dbReference type="InterPro" id="IPR010329">
    <property type="entry name" value="3hydroanth_dOase"/>
</dbReference>
<feature type="binding site" evidence="7">
    <location>
        <position position="99"/>
    </location>
    <ligand>
        <name>substrate</name>
    </ligand>
</feature>
<reference evidence="9" key="1">
    <citation type="journal article" date="2019" name="Int. J. Syst. Evol. Microbiol.">
        <title>The Global Catalogue of Microorganisms (GCM) 10K type strain sequencing project: providing services to taxonomists for standard genome sequencing and annotation.</title>
        <authorList>
            <consortium name="The Broad Institute Genomics Platform"/>
            <consortium name="The Broad Institute Genome Sequencing Center for Infectious Disease"/>
            <person name="Wu L."/>
            <person name="Ma J."/>
        </authorList>
    </citation>
    <scope>NUCLEOTIDE SEQUENCE [LARGE SCALE GENOMIC DNA]</scope>
    <source>
        <strain evidence="9">JCM 16227</strain>
    </source>
</reference>
<feature type="binding site" evidence="7">
    <location>
        <position position="95"/>
    </location>
    <ligand>
        <name>Fe cation</name>
        <dbReference type="ChEBI" id="CHEBI:24875"/>
        <label>1</label>
        <note>catalytic</note>
    </ligand>
</feature>
<dbReference type="NCBIfam" id="NF009763">
    <property type="entry name" value="PRK13264.1"/>
    <property type="match status" value="1"/>
</dbReference>
<keyword evidence="5 7" id="KW-0560">Oxidoreductase</keyword>
<dbReference type="HAMAP" id="MF_00825">
    <property type="entry name" value="3_HAO"/>
    <property type="match status" value="1"/>
</dbReference>
<keyword evidence="6 7" id="KW-0408">Iron</keyword>
<dbReference type="EC" id="1.13.11.6" evidence="7"/>
<comment type="function">
    <text evidence="1 7">Catalyzes the oxidative ring opening of 3-hydroxyanthranilate to 2-amino-3-carboxymuconate semialdehyde, which spontaneously cyclizes to quinolinate.</text>
</comment>
<feature type="binding site" evidence="7">
    <location>
        <position position="125"/>
    </location>
    <ligand>
        <name>Fe cation</name>
        <dbReference type="ChEBI" id="CHEBI:24875"/>
        <label>2</label>
    </ligand>
</feature>
<evidence type="ECO:0000256" key="2">
    <source>
        <dbReference type="ARBA" id="ARBA00022642"/>
    </source>
</evidence>
<feature type="binding site" evidence="7">
    <location>
        <position position="162"/>
    </location>
    <ligand>
        <name>Fe cation</name>
        <dbReference type="ChEBI" id="CHEBI:24875"/>
        <label>2</label>
    </ligand>
</feature>
<dbReference type="SUPFAM" id="SSF51182">
    <property type="entry name" value="RmlC-like cupins"/>
    <property type="match status" value="1"/>
</dbReference>
<comment type="caution">
    <text evidence="8">The sequence shown here is derived from an EMBL/GenBank/DDBJ whole genome shotgun (WGS) entry which is preliminary data.</text>
</comment>
<evidence type="ECO:0000313" key="8">
    <source>
        <dbReference type="EMBL" id="GAA2385012.1"/>
    </source>
</evidence>
<dbReference type="EMBL" id="BAAARB010000014">
    <property type="protein sequence ID" value="GAA2385012.1"/>
    <property type="molecule type" value="Genomic_DNA"/>
</dbReference>
<keyword evidence="9" id="KW-1185">Reference proteome</keyword>
<comment type="catalytic activity">
    <reaction evidence="7">
        <text>3-hydroxyanthranilate + O2 = (2Z,4Z)-2-amino-3-carboxymuconate 6-semialdehyde</text>
        <dbReference type="Rhea" id="RHEA:17953"/>
        <dbReference type="ChEBI" id="CHEBI:15379"/>
        <dbReference type="ChEBI" id="CHEBI:36559"/>
        <dbReference type="ChEBI" id="CHEBI:77612"/>
        <dbReference type="EC" id="1.13.11.6"/>
    </reaction>
</comment>
<comment type="pathway">
    <text evidence="7">Cofactor biosynthesis; NAD(+) biosynthesis; quinolinate from L-kynurenine: step 3/3.</text>
</comment>
<protein>
    <recommendedName>
        <fullName evidence="7">3-hydroxyanthranilate 3,4-dioxygenase</fullName>
        <ecNumber evidence="7">1.13.11.6</ecNumber>
    </recommendedName>
    <alternativeName>
        <fullName evidence="7">3-hydroxyanthranilate oxygenase</fullName>
        <shortName evidence="7">3-HAO</shortName>
    </alternativeName>
    <alternativeName>
        <fullName evidence="7">3-hydroxyanthranilic acid dioxygenase</fullName>
        <shortName evidence="7">HAD</shortName>
    </alternativeName>
</protein>
<evidence type="ECO:0000256" key="6">
    <source>
        <dbReference type="ARBA" id="ARBA00023004"/>
    </source>
</evidence>
<dbReference type="CDD" id="cd06123">
    <property type="entry name" value="cupin_HAO"/>
    <property type="match status" value="1"/>
</dbReference>
<feature type="binding site" evidence="7">
    <location>
        <position position="165"/>
    </location>
    <ligand>
        <name>Fe cation</name>
        <dbReference type="ChEBI" id="CHEBI:24875"/>
        <label>2</label>
    </ligand>
</feature>
<dbReference type="PANTHER" id="PTHR15497:SF1">
    <property type="entry name" value="3-HYDROXYANTHRANILATE 3,4-DIOXYGENASE"/>
    <property type="match status" value="1"/>
</dbReference>
<comment type="similarity">
    <text evidence="7">Belongs to the 3-HAO family.</text>
</comment>
<dbReference type="Proteomes" id="UP001501170">
    <property type="component" value="Unassembled WGS sequence"/>
</dbReference>
<feature type="binding site" evidence="7">
    <location>
        <position position="128"/>
    </location>
    <ligand>
        <name>Fe cation</name>
        <dbReference type="ChEBI" id="CHEBI:24875"/>
        <label>2</label>
    </ligand>
</feature>
<feature type="binding site" evidence="7">
    <location>
        <position position="57"/>
    </location>
    <ligand>
        <name>Fe cation</name>
        <dbReference type="ChEBI" id="CHEBI:24875"/>
        <label>1</label>
        <note>catalytic</note>
    </ligand>
</feature>
<keyword evidence="2 7" id="KW-0662">Pyridine nucleotide biosynthesis</keyword>
<feature type="binding site" evidence="7">
    <location>
        <position position="57"/>
    </location>
    <ligand>
        <name>substrate</name>
    </ligand>
</feature>
<evidence type="ECO:0000256" key="3">
    <source>
        <dbReference type="ARBA" id="ARBA00022723"/>
    </source>
</evidence>
<comment type="cofactor">
    <cofactor evidence="7">
        <name>Fe(2+)</name>
        <dbReference type="ChEBI" id="CHEBI:29033"/>
    </cofactor>
    <text evidence="7">Binds 2 Fe(2+) ions per subunit.</text>
</comment>
<dbReference type="PANTHER" id="PTHR15497">
    <property type="entry name" value="3-HYDROXYANTHRANILATE 3,4-DIOXYGENASE"/>
    <property type="match status" value="1"/>
</dbReference>
<organism evidence="8 9">
    <name type="scientific">Gordonia cholesterolivorans</name>
    <dbReference type="NCBI Taxonomy" id="559625"/>
    <lineage>
        <taxon>Bacteria</taxon>
        <taxon>Bacillati</taxon>
        <taxon>Actinomycetota</taxon>
        <taxon>Actinomycetes</taxon>
        <taxon>Mycobacteriales</taxon>
        <taxon>Gordoniaceae</taxon>
        <taxon>Gordonia</taxon>
    </lineage>
</organism>
<gene>
    <name evidence="7" type="primary">nbaC</name>
    <name evidence="8" type="ORF">GCM10009855_26550</name>
</gene>
<feature type="binding site" evidence="7">
    <location>
        <position position="47"/>
    </location>
    <ligand>
        <name>O2</name>
        <dbReference type="ChEBI" id="CHEBI:15379"/>
    </ligand>
</feature>
<dbReference type="Gene3D" id="2.60.120.10">
    <property type="entry name" value="Jelly Rolls"/>
    <property type="match status" value="1"/>
</dbReference>